<dbReference type="Proteomes" id="UP000184063">
    <property type="component" value="Unassembled WGS sequence"/>
</dbReference>
<feature type="compositionally biased region" description="Basic and acidic residues" evidence="1">
    <location>
        <begin position="59"/>
        <end position="69"/>
    </location>
</feature>
<gene>
    <name evidence="3" type="ORF">ASPFODRAFT_712546</name>
</gene>
<feature type="compositionally biased region" description="Low complexity" evidence="1">
    <location>
        <begin position="27"/>
        <end position="37"/>
    </location>
</feature>
<dbReference type="EMBL" id="KV878239">
    <property type="protein sequence ID" value="OJZ88029.1"/>
    <property type="molecule type" value="Genomic_DNA"/>
</dbReference>
<feature type="signal peptide" evidence="2">
    <location>
        <begin position="1"/>
        <end position="25"/>
    </location>
</feature>
<dbReference type="VEuPathDB" id="FungiDB:ASPFODRAFT_712546"/>
<reference evidence="4" key="1">
    <citation type="journal article" date="2017" name="Genome Biol.">
        <title>Comparative genomics reveals high biological diversity and specific adaptations in the industrially and medically important fungal genus Aspergillus.</title>
        <authorList>
            <person name="de Vries R.P."/>
            <person name="Riley R."/>
            <person name="Wiebenga A."/>
            <person name="Aguilar-Osorio G."/>
            <person name="Amillis S."/>
            <person name="Uchima C.A."/>
            <person name="Anderluh G."/>
            <person name="Asadollahi M."/>
            <person name="Askin M."/>
            <person name="Barry K."/>
            <person name="Battaglia E."/>
            <person name="Bayram O."/>
            <person name="Benocci T."/>
            <person name="Braus-Stromeyer S.A."/>
            <person name="Caldana C."/>
            <person name="Canovas D."/>
            <person name="Cerqueira G.C."/>
            <person name="Chen F."/>
            <person name="Chen W."/>
            <person name="Choi C."/>
            <person name="Clum A."/>
            <person name="Dos Santos R.A."/>
            <person name="Damasio A.R."/>
            <person name="Diallinas G."/>
            <person name="Emri T."/>
            <person name="Fekete E."/>
            <person name="Flipphi M."/>
            <person name="Freyberg S."/>
            <person name="Gallo A."/>
            <person name="Gournas C."/>
            <person name="Habgood R."/>
            <person name="Hainaut M."/>
            <person name="Harispe M.L."/>
            <person name="Henrissat B."/>
            <person name="Hilden K.S."/>
            <person name="Hope R."/>
            <person name="Hossain A."/>
            <person name="Karabika E."/>
            <person name="Karaffa L."/>
            <person name="Karanyi Z."/>
            <person name="Krasevec N."/>
            <person name="Kuo A."/>
            <person name="Kusch H."/>
            <person name="LaButti K."/>
            <person name="Lagendijk E.L."/>
            <person name="Lapidus A."/>
            <person name="Levasseur A."/>
            <person name="Lindquist E."/>
            <person name="Lipzen A."/>
            <person name="Logrieco A.F."/>
            <person name="MacCabe A."/>
            <person name="Maekelae M.R."/>
            <person name="Malavazi I."/>
            <person name="Melin P."/>
            <person name="Meyer V."/>
            <person name="Mielnichuk N."/>
            <person name="Miskei M."/>
            <person name="Molnar A.P."/>
            <person name="Mule G."/>
            <person name="Ngan C.Y."/>
            <person name="Orejas M."/>
            <person name="Orosz E."/>
            <person name="Ouedraogo J.P."/>
            <person name="Overkamp K.M."/>
            <person name="Park H.-S."/>
            <person name="Perrone G."/>
            <person name="Piumi F."/>
            <person name="Punt P.J."/>
            <person name="Ram A.F."/>
            <person name="Ramon A."/>
            <person name="Rauscher S."/>
            <person name="Record E."/>
            <person name="Riano-Pachon D.M."/>
            <person name="Robert V."/>
            <person name="Roehrig J."/>
            <person name="Ruller R."/>
            <person name="Salamov A."/>
            <person name="Salih N.S."/>
            <person name="Samson R.A."/>
            <person name="Sandor E."/>
            <person name="Sanguinetti M."/>
            <person name="Schuetze T."/>
            <person name="Sepcic K."/>
            <person name="Shelest E."/>
            <person name="Sherlock G."/>
            <person name="Sophianopoulou V."/>
            <person name="Squina F.M."/>
            <person name="Sun H."/>
            <person name="Susca A."/>
            <person name="Todd R.B."/>
            <person name="Tsang A."/>
            <person name="Unkles S.E."/>
            <person name="van de Wiele N."/>
            <person name="van Rossen-Uffink D."/>
            <person name="Oliveira J.V."/>
            <person name="Vesth T.C."/>
            <person name="Visser J."/>
            <person name="Yu J.-H."/>
            <person name="Zhou M."/>
            <person name="Andersen M.R."/>
            <person name="Archer D.B."/>
            <person name="Baker S.E."/>
            <person name="Benoit I."/>
            <person name="Brakhage A.A."/>
            <person name="Braus G.H."/>
            <person name="Fischer R."/>
            <person name="Frisvad J.C."/>
            <person name="Goldman G.H."/>
            <person name="Houbraken J."/>
            <person name="Oakley B."/>
            <person name="Pocsi I."/>
            <person name="Scazzocchio C."/>
            <person name="Seiboth B."/>
            <person name="vanKuyk P.A."/>
            <person name="Wortman J."/>
            <person name="Dyer P.S."/>
            <person name="Grigoriev I.V."/>
        </authorList>
    </citation>
    <scope>NUCLEOTIDE SEQUENCE [LARGE SCALE GENOMIC DNA]</scope>
    <source>
        <strain evidence="4">CBS 106.47</strain>
    </source>
</reference>
<keyword evidence="2" id="KW-0732">Signal</keyword>
<feature type="chain" id="PRO_5012747732" evidence="2">
    <location>
        <begin position="26"/>
        <end position="160"/>
    </location>
</feature>
<accession>A0A1M3TMN0</accession>
<proteinExistence type="predicted"/>
<evidence type="ECO:0000256" key="1">
    <source>
        <dbReference type="SAM" id="MobiDB-lite"/>
    </source>
</evidence>
<dbReference type="AlphaFoldDB" id="A0A1M3TMN0"/>
<feature type="region of interest" description="Disordered" evidence="1">
    <location>
        <begin position="27"/>
        <end position="79"/>
    </location>
</feature>
<sequence length="160" mass="18057">MGNYVCHHTSSAILLFLLNLSPNHHNTLRNRTPNNNRYKPQKAILPHPYPSTRYITGLKQREPKPRQSSEDIDSTVRTRPVHTIRLEEVRTRTLEYDRSANKRQSNTDVRNDPVGSVLCGPAVDEEADGNEQTRGDHEWDAEFGLADAVVGGFGTQVDLV</sequence>
<protein>
    <submittedName>
        <fullName evidence="3">Uncharacterized protein</fullName>
    </submittedName>
</protein>
<organism evidence="3 4">
    <name type="scientific">Aspergillus luchuensis (strain CBS 106.47)</name>
    <dbReference type="NCBI Taxonomy" id="1137211"/>
    <lineage>
        <taxon>Eukaryota</taxon>
        <taxon>Fungi</taxon>
        <taxon>Dikarya</taxon>
        <taxon>Ascomycota</taxon>
        <taxon>Pezizomycotina</taxon>
        <taxon>Eurotiomycetes</taxon>
        <taxon>Eurotiomycetidae</taxon>
        <taxon>Eurotiales</taxon>
        <taxon>Aspergillaceae</taxon>
        <taxon>Aspergillus</taxon>
        <taxon>Aspergillus subgen. Circumdati</taxon>
    </lineage>
</organism>
<name>A0A1M3TMN0_ASPLC</name>
<evidence type="ECO:0000256" key="2">
    <source>
        <dbReference type="SAM" id="SignalP"/>
    </source>
</evidence>
<evidence type="ECO:0000313" key="3">
    <source>
        <dbReference type="EMBL" id="OJZ88029.1"/>
    </source>
</evidence>
<evidence type="ECO:0000313" key="4">
    <source>
        <dbReference type="Proteomes" id="UP000184063"/>
    </source>
</evidence>
<feature type="region of interest" description="Disordered" evidence="1">
    <location>
        <begin position="97"/>
        <end position="135"/>
    </location>
</feature>